<dbReference type="AlphaFoldDB" id="Q9ZHG6"/>
<feature type="transmembrane region" description="Helical" evidence="1">
    <location>
        <begin position="95"/>
        <end position="122"/>
    </location>
</feature>
<keyword evidence="2" id="KW-0418">Kinase</keyword>
<protein>
    <submittedName>
        <fullName evidence="2">Protein kinase homolog</fullName>
    </submittedName>
</protein>
<keyword evidence="1" id="KW-0812">Transmembrane</keyword>
<evidence type="ECO:0000256" key="1">
    <source>
        <dbReference type="SAM" id="Phobius"/>
    </source>
</evidence>
<name>Q9ZHG6_BACLI</name>
<organism evidence="2">
    <name type="scientific">Bacillus licheniformis</name>
    <dbReference type="NCBI Taxonomy" id="1402"/>
    <lineage>
        <taxon>Bacteria</taxon>
        <taxon>Bacillati</taxon>
        <taxon>Bacillota</taxon>
        <taxon>Bacilli</taxon>
        <taxon>Bacillales</taxon>
        <taxon>Bacillaceae</taxon>
        <taxon>Bacillus</taxon>
    </lineage>
</organism>
<reference evidence="2" key="1">
    <citation type="submission" date="1998-05" db="EMBL/GenBank/DDBJ databases">
        <authorList>
            <person name="Tran P.L.S."/>
            <person name="Szabo L."/>
            <person name="Sik T."/>
            <person name="Orosz L."/>
            <person name="Holczinger A."/>
        </authorList>
    </citation>
    <scope>NUCLEOTIDE SEQUENCE</scope>
    <source>
        <strain evidence="2">ATCC9800</strain>
    </source>
</reference>
<sequence>MFREGKNFLFNKLLIHLIVSDWRSFSFGLSVLRFSHHTDYDFLEQSFVPITFNLYDLFWVKDHHSDFTSLNDFIQLVLVAEMVIGIFLCQKQVSFIYYTISAVAPVLVFSLINGVGFMKLFFFKFGKLLAMLFKSSAFRCDLPASNYLFLSKKSLHSYQILNRIKQRAYRTLLPAAGISSKTMTDFFFCILFTESRLFISAAESSL</sequence>
<accession>Q9ZHG6</accession>
<feature type="transmembrane region" description="Helical" evidence="1">
    <location>
        <begin position="70"/>
        <end position="89"/>
    </location>
</feature>
<keyword evidence="2" id="KW-0808">Transferase</keyword>
<gene>
    <name evidence="2" type="primary">abiBL11</name>
</gene>
<dbReference type="EMBL" id="AF062650">
    <property type="protein sequence ID" value="AAC69618.1"/>
    <property type="molecule type" value="Genomic_DNA"/>
</dbReference>
<keyword evidence="1" id="KW-1133">Transmembrane helix</keyword>
<dbReference type="GO" id="GO:0016301">
    <property type="term" value="F:kinase activity"/>
    <property type="evidence" value="ECO:0007669"/>
    <property type="project" value="UniProtKB-KW"/>
</dbReference>
<evidence type="ECO:0000313" key="2">
    <source>
        <dbReference type="EMBL" id="AAC69618.1"/>
    </source>
</evidence>
<proteinExistence type="predicted"/>
<keyword evidence="1" id="KW-0472">Membrane</keyword>
<feature type="non-terminal residue" evidence="2">
    <location>
        <position position="206"/>
    </location>
</feature>
<reference evidence="2" key="2">
    <citation type="journal article" date="1999" name="Appl. Microbiol. Biotechnol.">
        <title>Phage abortive infection of Bacillus licheniformis ATCC 9800; identification of the abiBL11 gene and localisation and sequencing of its promoter region.</title>
        <authorList>
            <person name="Tran L.S."/>
            <person name="Szabo L."/>
            <person name="Ponyi T."/>
            <person name="Orosz L."/>
            <person name="Sik T."/>
            <person name="Holczinger A."/>
        </authorList>
    </citation>
    <scope>NUCLEOTIDE SEQUENCE</scope>
    <source>
        <strain evidence="2">ATCC9800</strain>
    </source>
</reference>